<dbReference type="Gene3D" id="3.10.20.10">
    <property type="match status" value="2"/>
</dbReference>
<dbReference type="EMBL" id="MKKK01000073">
    <property type="protein sequence ID" value="OEY91746.1"/>
    <property type="molecule type" value="Genomic_DNA"/>
</dbReference>
<organism evidence="2 3">
    <name type="scientific">Acinetobacter qingfengensis</name>
    <dbReference type="NCBI Taxonomy" id="1262585"/>
    <lineage>
        <taxon>Bacteria</taxon>
        <taxon>Pseudomonadati</taxon>
        <taxon>Pseudomonadota</taxon>
        <taxon>Gammaproteobacteria</taxon>
        <taxon>Moraxellales</taxon>
        <taxon>Moraxellaceae</taxon>
        <taxon>Acinetobacter</taxon>
    </lineage>
</organism>
<reference evidence="2 3" key="1">
    <citation type="submission" date="2016-09" db="EMBL/GenBank/DDBJ databases">
        <authorList>
            <person name="Capua I."/>
            <person name="De Benedictis P."/>
            <person name="Joannis T."/>
            <person name="Lombin L.H."/>
            <person name="Cattoli G."/>
        </authorList>
    </citation>
    <scope>NUCLEOTIDE SEQUENCE [LARGE SCALE GENOMIC DNA]</scope>
    <source>
        <strain evidence="2 3">ANC 4671</strain>
    </source>
</reference>
<dbReference type="Proteomes" id="UP000185895">
    <property type="component" value="Unassembled WGS sequence"/>
</dbReference>
<sequence>MVLLGGKHPQANIEVHDLVFTRASCLQDAYPALKQSWFGSNNTVHIDAWMRISGLQYQQKNYQIVFKKEPTLVDGLKLFAVNLGAYMPDQFGEIHRYVMVAAYNQREAKQQAKAFYEKNWFKPHTDAIIDVDDCIHLKQIEQQYIHLIAGDFQPLQWCNDYIVL</sequence>
<evidence type="ECO:0000259" key="1">
    <source>
        <dbReference type="Pfam" id="PF07566"/>
    </source>
</evidence>
<dbReference type="Pfam" id="PF07566">
    <property type="entry name" value="DUF1543"/>
    <property type="match status" value="1"/>
</dbReference>
<dbReference type="RefSeq" id="WP_070070957.1">
    <property type="nucleotide sequence ID" value="NZ_MKKK01000073.1"/>
</dbReference>
<dbReference type="InterPro" id="IPR011440">
    <property type="entry name" value="DUF1543"/>
</dbReference>
<evidence type="ECO:0000313" key="3">
    <source>
        <dbReference type="Proteomes" id="UP000185895"/>
    </source>
</evidence>
<keyword evidence="3" id="KW-1185">Reference proteome</keyword>
<feature type="domain" description="DUF1543" evidence="1">
    <location>
        <begin position="11"/>
        <end position="56"/>
    </location>
</feature>
<proteinExistence type="predicted"/>
<name>A0A1E7QXL3_9GAMM</name>
<protein>
    <recommendedName>
        <fullName evidence="1">DUF1543 domain-containing protein</fullName>
    </recommendedName>
</protein>
<evidence type="ECO:0000313" key="2">
    <source>
        <dbReference type="EMBL" id="OEY91746.1"/>
    </source>
</evidence>
<accession>A0A1E7QXL3</accession>
<dbReference type="STRING" id="1262585.BJI46_06275"/>
<dbReference type="OrthoDB" id="850243at2"/>
<comment type="caution">
    <text evidence="2">The sequence shown here is derived from an EMBL/GenBank/DDBJ whole genome shotgun (WGS) entry which is preliminary data.</text>
</comment>
<gene>
    <name evidence="2" type="ORF">BJI46_06275</name>
</gene>
<dbReference type="AlphaFoldDB" id="A0A1E7QXL3"/>